<keyword evidence="3" id="KW-1185">Reference proteome</keyword>
<protein>
    <submittedName>
        <fullName evidence="2">Uncharacterized protein</fullName>
    </submittedName>
</protein>
<dbReference type="EMBL" id="JANPWB010000013">
    <property type="protein sequence ID" value="KAJ1109269.1"/>
    <property type="molecule type" value="Genomic_DNA"/>
</dbReference>
<evidence type="ECO:0000256" key="1">
    <source>
        <dbReference type="SAM" id="MobiDB-lite"/>
    </source>
</evidence>
<dbReference type="AlphaFoldDB" id="A0AAV7N1W8"/>
<evidence type="ECO:0000313" key="3">
    <source>
        <dbReference type="Proteomes" id="UP001066276"/>
    </source>
</evidence>
<organism evidence="2 3">
    <name type="scientific">Pleurodeles waltl</name>
    <name type="common">Iberian ribbed newt</name>
    <dbReference type="NCBI Taxonomy" id="8319"/>
    <lineage>
        <taxon>Eukaryota</taxon>
        <taxon>Metazoa</taxon>
        <taxon>Chordata</taxon>
        <taxon>Craniata</taxon>
        <taxon>Vertebrata</taxon>
        <taxon>Euteleostomi</taxon>
        <taxon>Amphibia</taxon>
        <taxon>Batrachia</taxon>
        <taxon>Caudata</taxon>
        <taxon>Salamandroidea</taxon>
        <taxon>Salamandridae</taxon>
        <taxon>Pleurodelinae</taxon>
        <taxon>Pleurodeles</taxon>
    </lineage>
</organism>
<evidence type="ECO:0000313" key="2">
    <source>
        <dbReference type="EMBL" id="KAJ1109269.1"/>
    </source>
</evidence>
<sequence length="160" mass="17417">MKRREDAPEEDIGGPTDEGEEQKQMVEEDTLVLESLPTTSYAYSSNVSFLAQPQSVEGALEELCTEMSEDRSIQRHREKTSALRMYAMTRAIVRLTQASSTLSKRTLTLHVELGQFSGDVLRVLDQITAATEATQTAHIASGVAAEAPDSEFPASAASLP</sequence>
<feature type="compositionally biased region" description="Acidic residues" evidence="1">
    <location>
        <begin position="7"/>
        <end position="20"/>
    </location>
</feature>
<feature type="region of interest" description="Disordered" evidence="1">
    <location>
        <begin position="1"/>
        <end position="26"/>
    </location>
</feature>
<comment type="caution">
    <text evidence="2">The sequence shown here is derived from an EMBL/GenBank/DDBJ whole genome shotgun (WGS) entry which is preliminary data.</text>
</comment>
<name>A0AAV7N1W8_PLEWA</name>
<dbReference type="Proteomes" id="UP001066276">
    <property type="component" value="Chromosome 9"/>
</dbReference>
<gene>
    <name evidence="2" type="ORF">NDU88_006632</name>
</gene>
<proteinExistence type="predicted"/>
<accession>A0AAV7N1W8</accession>
<reference evidence="2" key="1">
    <citation type="journal article" date="2022" name="bioRxiv">
        <title>Sequencing and chromosome-scale assembly of the giantPleurodeles waltlgenome.</title>
        <authorList>
            <person name="Brown T."/>
            <person name="Elewa A."/>
            <person name="Iarovenko S."/>
            <person name="Subramanian E."/>
            <person name="Araus A.J."/>
            <person name="Petzold A."/>
            <person name="Susuki M."/>
            <person name="Suzuki K.-i.T."/>
            <person name="Hayashi T."/>
            <person name="Toyoda A."/>
            <person name="Oliveira C."/>
            <person name="Osipova E."/>
            <person name="Leigh N.D."/>
            <person name="Simon A."/>
            <person name="Yun M.H."/>
        </authorList>
    </citation>
    <scope>NUCLEOTIDE SEQUENCE</scope>
    <source>
        <strain evidence="2">20211129_DDA</strain>
        <tissue evidence="2">Liver</tissue>
    </source>
</reference>